<dbReference type="RefSeq" id="WP_134339879.1">
    <property type="nucleotide sequence ID" value="NZ_SOPW01000007.1"/>
</dbReference>
<protein>
    <submittedName>
        <fullName evidence="2">Thioredoxin</fullName>
    </submittedName>
</protein>
<dbReference type="PANTHER" id="PTHR43601:SF3">
    <property type="entry name" value="THIOREDOXIN, MITOCHONDRIAL"/>
    <property type="match status" value="1"/>
</dbReference>
<dbReference type="Pfam" id="PF00085">
    <property type="entry name" value="Thioredoxin"/>
    <property type="match status" value="1"/>
</dbReference>
<dbReference type="Proteomes" id="UP000297975">
    <property type="component" value="Unassembled WGS sequence"/>
</dbReference>
<proteinExistence type="predicted"/>
<dbReference type="InterPro" id="IPR036249">
    <property type="entry name" value="Thioredoxin-like_sf"/>
</dbReference>
<organism evidence="2 3">
    <name type="scientific">Filobacillus milosensis</name>
    <dbReference type="NCBI Taxonomy" id="94137"/>
    <lineage>
        <taxon>Bacteria</taxon>
        <taxon>Bacillati</taxon>
        <taxon>Bacillota</taxon>
        <taxon>Bacilli</taxon>
        <taxon>Bacillales</taxon>
        <taxon>Bacillaceae</taxon>
        <taxon>Filobacillus</taxon>
    </lineage>
</organism>
<dbReference type="EMBL" id="SOPW01000007">
    <property type="protein sequence ID" value="TFB21735.1"/>
    <property type="molecule type" value="Genomic_DNA"/>
</dbReference>
<evidence type="ECO:0000313" key="3">
    <source>
        <dbReference type="Proteomes" id="UP000297975"/>
    </source>
</evidence>
<feature type="domain" description="Thioredoxin" evidence="1">
    <location>
        <begin position="19"/>
        <end position="155"/>
    </location>
</feature>
<accession>A0A4Y8IMZ7</accession>
<evidence type="ECO:0000313" key="2">
    <source>
        <dbReference type="EMBL" id="TFB21735.1"/>
    </source>
</evidence>
<keyword evidence="3" id="KW-1185">Reference proteome</keyword>
<dbReference type="AlphaFoldDB" id="A0A4Y8IMZ7"/>
<sequence length="157" mass="18037">MKKLLIFGSVIIVLFIVTALLTNMAETQEVEDNPYGKSSLKNSTVELLDNPNYQNIITPEDLEEKLQSEESVTVYFFSPECHYCIETTPRLMPLAEELSVDIQQYNLLEFQQGWNEYNIQATPTLVHYENGEEVARIKGAAPNEQFQAFFEEHVINN</sequence>
<dbReference type="InterPro" id="IPR013766">
    <property type="entry name" value="Thioredoxin_domain"/>
</dbReference>
<comment type="caution">
    <text evidence="2">The sequence shown here is derived from an EMBL/GenBank/DDBJ whole genome shotgun (WGS) entry which is preliminary data.</text>
</comment>
<evidence type="ECO:0000259" key="1">
    <source>
        <dbReference type="PROSITE" id="PS51352"/>
    </source>
</evidence>
<dbReference type="Gene3D" id="3.40.30.10">
    <property type="entry name" value="Glutaredoxin"/>
    <property type="match status" value="1"/>
</dbReference>
<dbReference type="PROSITE" id="PS51352">
    <property type="entry name" value="THIOREDOXIN_2"/>
    <property type="match status" value="1"/>
</dbReference>
<dbReference type="OrthoDB" id="32134at2"/>
<dbReference type="SUPFAM" id="SSF52833">
    <property type="entry name" value="Thioredoxin-like"/>
    <property type="match status" value="1"/>
</dbReference>
<dbReference type="PANTHER" id="PTHR43601">
    <property type="entry name" value="THIOREDOXIN, MITOCHONDRIAL"/>
    <property type="match status" value="1"/>
</dbReference>
<dbReference type="GO" id="GO:0045454">
    <property type="term" value="P:cell redox homeostasis"/>
    <property type="evidence" value="ECO:0007669"/>
    <property type="project" value="TreeGrafter"/>
</dbReference>
<gene>
    <name evidence="2" type="ORF">E3U55_07840</name>
</gene>
<name>A0A4Y8IMZ7_9BACI</name>
<dbReference type="CDD" id="cd02947">
    <property type="entry name" value="TRX_family"/>
    <property type="match status" value="1"/>
</dbReference>
<reference evidence="2 3" key="1">
    <citation type="submission" date="2019-03" db="EMBL/GenBank/DDBJ databases">
        <authorList>
            <person name="He R.-H."/>
        </authorList>
    </citation>
    <scope>NUCLEOTIDE SEQUENCE [LARGE SCALE GENOMIC DNA]</scope>
    <source>
        <strain evidence="3">SH 714</strain>
    </source>
</reference>